<dbReference type="InterPro" id="IPR008492">
    <property type="entry name" value="Rv2714-like"/>
</dbReference>
<proteinExistence type="predicted"/>
<dbReference type="EMBL" id="JBHUOP010000001">
    <property type="protein sequence ID" value="MFD2839476.1"/>
    <property type="molecule type" value="Genomic_DNA"/>
</dbReference>
<gene>
    <name evidence="1" type="ORF">ACFSYH_02715</name>
</gene>
<protein>
    <submittedName>
        <fullName evidence="1">PAC2 family protein</fullName>
    </submittedName>
</protein>
<dbReference type="RefSeq" id="WP_377464953.1">
    <property type="nucleotide sequence ID" value="NZ_JBHUOP010000001.1"/>
</dbReference>
<dbReference type="Gene3D" id="3.40.50.10900">
    <property type="entry name" value="PAC-like subunit"/>
    <property type="match status" value="1"/>
</dbReference>
<dbReference type="InterPro" id="IPR019151">
    <property type="entry name" value="Proteasome_assmbl_chaperone_2"/>
</dbReference>
<dbReference type="PIRSF" id="PIRSF028754">
    <property type="entry name" value="UCP028754"/>
    <property type="match status" value="1"/>
</dbReference>
<comment type="caution">
    <text evidence="1">The sequence shown here is derived from an EMBL/GenBank/DDBJ whole genome shotgun (WGS) entry which is preliminary data.</text>
</comment>
<evidence type="ECO:0000313" key="1">
    <source>
        <dbReference type="EMBL" id="MFD2839476.1"/>
    </source>
</evidence>
<name>A0ABW5XB01_9MICO</name>
<evidence type="ECO:0000313" key="2">
    <source>
        <dbReference type="Proteomes" id="UP001597391"/>
    </source>
</evidence>
<dbReference type="Proteomes" id="UP001597391">
    <property type="component" value="Unassembled WGS sequence"/>
</dbReference>
<sequence length="299" mass="32664">MPRHPDSPNTEPTEVAQRFDEGTVMIAAFAGWNDAGSAATNALQHISDTFDARLYDEIDPEPYVDFQVNRPSVVATEAGRHILWPATRVEVITHSTLRRKLVLVHGIEPNMRWRTYYQEILRIADELDCSGIVLLGALLADVPHTSKAPATVTSSNTFMQEHLGVEESDYEGPAGITSVLGHYAELDGVPAVSAWAFVPHYVPHPPAIPAEIALLDAVEDIVGEAIPRGELEDEMSAWLRGVDAFVESEPDLAEYIQQLVTDDTITEISGEKIAQEFERFLRRRGPGSTGSAGSPGDLG</sequence>
<accession>A0ABW5XB01</accession>
<dbReference type="InterPro" id="IPR038389">
    <property type="entry name" value="PSMG2_sf"/>
</dbReference>
<dbReference type="Pfam" id="PF09754">
    <property type="entry name" value="PAC2"/>
    <property type="match status" value="1"/>
</dbReference>
<organism evidence="1 2">
    <name type="scientific">Populibacterium corticicola</name>
    <dbReference type="NCBI Taxonomy" id="1812826"/>
    <lineage>
        <taxon>Bacteria</taxon>
        <taxon>Bacillati</taxon>
        <taxon>Actinomycetota</taxon>
        <taxon>Actinomycetes</taxon>
        <taxon>Micrococcales</taxon>
        <taxon>Jonesiaceae</taxon>
        <taxon>Populibacterium</taxon>
    </lineage>
</organism>
<reference evidence="2" key="1">
    <citation type="journal article" date="2019" name="Int. J. Syst. Evol. Microbiol.">
        <title>The Global Catalogue of Microorganisms (GCM) 10K type strain sequencing project: providing services to taxonomists for standard genome sequencing and annotation.</title>
        <authorList>
            <consortium name="The Broad Institute Genomics Platform"/>
            <consortium name="The Broad Institute Genome Sequencing Center for Infectious Disease"/>
            <person name="Wu L."/>
            <person name="Ma J."/>
        </authorList>
    </citation>
    <scope>NUCLEOTIDE SEQUENCE [LARGE SCALE GENOMIC DNA]</scope>
    <source>
        <strain evidence="2">KCTC 33576</strain>
    </source>
</reference>
<keyword evidence="2" id="KW-1185">Reference proteome</keyword>
<dbReference type="SUPFAM" id="SSF159659">
    <property type="entry name" value="Cgl1923-like"/>
    <property type="match status" value="1"/>
</dbReference>